<protein>
    <submittedName>
        <fullName evidence="3">Uncharacterized protein</fullName>
    </submittedName>
</protein>
<dbReference type="EMBL" id="NGLE02000001">
    <property type="protein sequence ID" value="MEI5993645.1"/>
    <property type="molecule type" value="Genomic_DNA"/>
</dbReference>
<dbReference type="AlphaFoldDB" id="A0A242CCI9"/>
<evidence type="ECO:0000313" key="4">
    <source>
        <dbReference type="Proteomes" id="UP000195139"/>
    </source>
</evidence>
<evidence type="ECO:0000256" key="1">
    <source>
        <dbReference type="SAM" id="SignalP"/>
    </source>
</evidence>
<comment type="caution">
    <text evidence="3">The sequence shown here is derived from an EMBL/GenBank/DDBJ whole genome shotgun (WGS) entry which is preliminary data.</text>
</comment>
<sequence length="273" mass="29776">MKTKHILSTAAIFAGLFSGAILTNQTADAQATTSAITHKAENLVEIDSVSYVHYNVLRAKIKTPVSATKYYLSLGTDALLPKATAVIQKGKYIGFDLNLDDLIKKYPTVTDREILFDSLSIHSYSLTANVPPVATKLTNQALKNELLNYHFLGSVLANGNVGTASNVIEGDAFNQFFNKKEVSGDHLLEDGSITTQTGGIQFDFKPEMNNGYTYTLTDASGKAAGKVSPFMEYLFVHPLKGKTFLAKEYTITAKSNKTGDVYILAKFSPIHIF</sequence>
<keyword evidence="4" id="KW-1185">Reference proteome</keyword>
<evidence type="ECO:0000313" key="2">
    <source>
        <dbReference type="EMBL" id="MEI5993645.1"/>
    </source>
</evidence>
<feature type="chain" id="PRO_5013167805" evidence="1">
    <location>
        <begin position="30"/>
        <end position="273"/>
    </location>
</feature>
<dbReference type="RefSeq" id="WP_086331117.1">
    <property type="nucleotide sequence ID" value="NZ_NGLE02000001.1"/>
</dbReference>
<feature type="signal peptide" evidence="1">
    <location>
        <begin position="1"/>
        <end position="29"/>
    </location>
</feature>
<accession>A0A242CCI9</accession>
<gene>
    <name evidence="2" type="ORF">A5880_001192</name>
    <name evidence="3" type="ORF">A5880_002244</name>
</gene>
<reference evidence="3" key="1">
    <citation type="submission" date="2017-05" db="EMBL/GenBank/DDBJ databases">
        <title>The Genome Sequence of Enterococcus sp. 4G2_DIV0659.</title>
        <authorList>
            <consortium name="The Broad Institute Genomics Platform"/>
            <consortium name="The Broad Institute Genomic Center for Infectious Diseases"/>
            <person name="Earl A."/>
            <person name="Manson A."/>
            <person name="Schwartman J."/>
            <person name="Gilmore M."/>
            <person name="Abouelleil A."/>
            <person name="Cao P."/>
            <person name="Chapman S."/>
            <person name="Cusick C."/>
            <person name="Shea T."/>
            <person name="Young S."/>
            <person name="Neafsey D."/>
            <person name="Nusbaum C."/>
            <person name="Birren B."/>
        </authorList>
    </citation>
    <scope>NUCLEOTIDE SEQUENCE [LARGE SCALE GENOMIC DNA]</scope>
    <source>
        <strain evidence="3">4G2_DIV0659</strain>
    </source>
</reference>
<reference evidence="2 4" key="2">
    <citation type="submission" date="2018-07" db="EMBL/GenBank/DDBJ databases">
        <title>The Genome Sequence of Enterococcus sp. DIV0659b.</title>
        <authorList>
            <consortium name="The Broad Institute Genomics Platform"/>
            <consortium name="The Broad Institute Genomic Center for Infectious Diseases"/>
            <person name="Earl A."/>
            <person name="Manson A."/>
            <person name="Schwartman J."/>
            <person name="Gilmore M."/>
            <person name="Abouelleil A."/>
            <person name="Cao P."/>
            <person name="Chapman S."/>
            <person name="Cusick C."/>
            <person name="Shea T."/>
            <person name="Young S."/>
            <person name="Neafsey D."/>
            <person name="Nusbaum C."/>
            <person name="Birren B."/>
        </authorList>
    </citation>
    <scope>NUCLEOTIDE SEQUENCE [LARGE SCALE GENOMIC DNA]</scope>
    <source>
        <strain evidence="2 4">4G2_DIV0659</strain>
    </source>
</reference>
<name>A0A242CCI9_9ENTE</name>
<dbReference type="OrthoDB" id="2178013at2"/>
<dbReference type="EMBL" id="NGLE01000003">
    <property type="protein sequence ID" value="OTO07974.1"/>
    <property type="molecule type" value="Genomic_DNA"/>
</dbReference>
<dbReference type="Proteomes" id="UP000195139">
    <property type="component" value="Unassembled WGS sequence"/>
</dbReference>
<evidence type="ECO:0000313" key="3">
    <source>
        <dbReference type="EMBL" id="OTO07974.1"/>
    </source>
</evidence>
<organism evidence="3">
    <name type="scientific">Candidatus Enterococcus mansonii</name>
    <dbReference type="NCBI Taxonomy" id="1834181"/>
    <lineage>
        <taxon>Bacteria</taxon>
        <taxon>Bacillati</taxon>
        <taxon>Bacillota</taxon>
        <taxon>Bacilli</taxon>
        <taxon>Lactobacillales</taxon>
        <taxon>Enterococcaceae</taxon>
        <taxon>Enterococcus</taxon>
    </lineage>
</organism>
<keyword evidence="1" id="KW-0732">Signal</keyword>
<proteinExistence type="predicted"/>